<dbReference type="InterPro" id="IPR008928">
    <property type="entry name" value="6-hairpin_glycosidase_sf"/>
</dbReference>
<dbReference type="InterPro" id="IPR024705">
    <property type="entry name" value="Ssp411"/>
</dbReference>
<dbReference type="PANTHER" id="PTHR42899">
    <property type="entry name" value="SPERMATOGENESIS-ASSOCIATED PROTEIN 20"/>
    <property type="match status" value="1"/>
</dbReference>
<dbReference type="Gene3D" id="1.50.10.10">
    <property type="match status" value="1"/>
</dbReference>
<evidence type="ECO:0000259" key="1">
    <source>
        <dbReference type="Pfam" id="PF03190"/>
    </source>
</evidence>
<evidence type="ECO:0000313" key="2">
    <source>
        <dbReference type="EMBL" id="ABZ07725.1"/>
    </source>
</evidence>
<dbReference type="AlphaFoldDB" id="B3T566"/>
<sequence length="678" mass="76347">MTNSSKGKSNRLINEKSPYLLQHAHNPVDWFAWGDEALSKAKRENKIIFLSIGYSTCHWCHVMAHETFENDEAAEILNQNFIPIKVDREERPDIDELYMKAVTSMGGQGGWPLTVFLTPDLKPFYGGTYYPLSSFKSLLGSVTEIWNKQRKDVFGQANSIVENLRRMYTPQEQSSISEYPIDAAYLNLVDSFDDRWGGFGDSPKFPTPSNLILLLRYYDRSKNHKALDMVVKTLDAMSSGGIQDHLAGGFHRYSVDRMWVISHFEKMLYDNALLTIAYLEAYRCKPNDAFEKTARMTLNWILREMQSKDGAFYSAQDADSPDGEGAYYVWSKAEISDILGPKNGMIVAEWFGVGDEGNFEKEKSVLTTRTNLDDLAKKVGLTPKKLVALMDKSKAALLQARSHRVKPSTDDKILTSWNGLTISALALGAQVLGDREYLEAAKRAASFLMETLSEKGRLLRRYRDGEAALGGTLEDYAFFIQGLLDLYEADLQIKWLQEAMRLADKMIELFWDDSSGGFFFNGKDSSDNMIVKIKEAYDGATPSGNSVGALALLKLGVFSERDEYREKGVKTIMSFFGRIESNPMAHSHMLSAVDFHLRGSREIIVAGSDANLINDMLHEIWRRYIPNKVLALSGKAVEKTIPMVKGKIGTPVSVYICENFVCKRPVSKLKELTAMLDN</sequence>
<gene>
    <name evidence="2" type="ORF">ALOHA_HF4000ANIW141A21ctg1g9</name>
</gene>
<dbReference type="PANTHER" id="PTHR42899:SF1">
    <property type="entry name" value="SPERMATOGENESIS-ASSOCIATED PROTEIN 20"/>
    <property type="match status" value="1"/>
</dbReference>
<dbReference type="Pfam" id="PF03190">
    <property type="entry name" value="Thioredox_DsbH"/>
    <property type="match status" value="1"/>
</dbReference>
<dbReference type="EMBL" id="EU016608">
    <property type="protein sequence ID" value="ABZ07725.1"/>
    <property type="molecule type" value="Genomic_DNA"/>
</dbReference>
<proteinExistence type="predicted"/>
<dbReference type="PIRSF" id="PIRSF006402">
    <property type="entry name" value="UCP006402_thioredoxin"/>
    <property type="match status" value="1"/>
</dbReference>
<organism evidence="2">
    <name type="scientific">uncultured marine microorganism HF4000_ANIW141A21</name>
    <dbReference type="NCBI Taxonomy" id="455535"/>
    <lineage>
        <taxon>unclassified sequences</taxon>
        <taxon>environmental samples</taxon>
    </lineage>
</organism>
<dbReference type="InterPro" id="IPR004879">
    <property type="entry name" value="Ssp411-like_TRX"/>
</dbReference>
<accession>B3T566</accession>
<feature type="domain" description="Spermatogenesis-associated protein 20-like TRX" evidence="1">
    <location>
        <begin position="10"/>
        <end position="164"/>
    </location>
</feature>
<dbReference type="GO" id="GO:0005975">
    <property type="term" value="P:carbohydrate metabolic process"/>
    <property type="evidence" value="ECO:0007669"/>
    <property type="project" value="InterPro"/>
</dbReference>
<dbReference type="SUPFAM" id="SSF48208">
    <property type="entry name" value="Six-hairpin glycosidases"/>
    <property type="match status" value="1"/>
</dbReference>
<dbReference type="SUPFAM" id="SSF52833">
    <property type="entry name" value="Thioredoxin-like"/>
    <property type="match status" value="1"/>
</dbReference>
<dbReference type="InterPro" id="IPR012341">
    <property type="entry name" value="6hp_glycosidase-like_sf"/>
</dbReference>
<dbReference type="CDD" id="cd02955">
    <property type="entry name" value="SSP411"/>
    <property type="match status" value="1"/>
</dbReference>
<protein>
    <recommendedName>
        <fullName evidence="1">Spermatogenesis-associated protein 20-like TRX domain-containing protein</fullName>
    </recommendedName>
</protein>
<dbReference type="Gene3D" id="3.40.30.10">
    <property type="entry name" value="Glutaredoxin"/>
    <property type="match status" value="1"/>
</dbReference>
<name>B3T566_9ZZZZ</name>
<dbReference type="InterPro" id="IPR036249">
    <property type="entry name" value="Thioredoxin-like_sf"/>
</dbReference>
<reference evidence="2" key="1">
    <citation type="journal article" date="2008" name="ISME J.">
        <title>Genomic patterns of recombination, clonal divergence and environment in marine microbial populations.</title>
        <authorList>
            <person name="Konstantinidis K.T."/>
            <person name="Delong E.F."/>
        </authorList>
    </citation>
    <scope>NUCLEOTIDE SEQUENCE</scope>
</reference>